<evidence type="ECO:0000256" key="4">
    <source>
        <dbReference type="ARBA" id="ARBA00022692"/>
    </source>
</evidence>
<evidence type="ECO:0000313" key="12">
    <source>
        <dbReference type="Proteomes" id="UP001152798"/>
    </source>
</evidence>
<keyword evidence="5" id="KW-0552">Olfaction</keyword>
<evidence type="ECO:0000256" key="10">
    <source>
        <dbReference type="SAM" id="Phobius"/>
    </source>
</evidence>
<evidence type="ECO:0000256" key="7">
    <source>
        <dbReference type="ARBA" id="ARBA00023136"/>
    </source>
</evidence>
<organism evidence="11 12">
    <name type="scientific">Nezara viridula</name>
    <name type="common">Southern green stink bug</name>
    <name type="synonym">Cimex viridulus</name>
    <dbReference type="NCBI Taxonomy" id="85310"/>
    <lineage>
        <taxon>Eukaryota</taxon>
        <taxon>Metazoa</taxon>
        <taxon>Ecdysozoa</taxon>
        <taxon>Arthropoda</taxon>
        <taxon>Hexapoda</taxon>
        <taxon>Insecta</taxon>
        <taxon>Pterygota</taxon>
        <taxon>Neoptera</taxon>
        <taxon>Paraneoptera</taxon>
        <taxon>Hemiptera</taxon>
        <taxon>Heteroptera</taxon>
        <taxon>Panheteroptera</taxon>
        <taxon>Pentatomomorpha</taxon>
        <taxon>Pentatomoidea</taxon>
        <taxon>Pentatomidae</taxon>
        <taxon>Pentatominae</taxon>
        <taxon>Nezara</taxon>
    </lineage>
</organism>
<feature type="transmembrane region" description="Helical" evidence="10">
    <location>
        <begin position="149"/>
        <end position="167"/>
    </location>
</feature>
<evidence type="ECO:0000256" key="5">
    <source>
        <dbReference type="ARBA" id="ARBA00022725"/>
    </source>
</evidence>
<evidence type="ECO:0008006" key="13">
    <source>
        <dbReference type="Google" id="ProtNLM"/>
    </source>
</evidence>
<sequence length="318" mass="36420">MACQLSTSQPTRMGYLGPIADSDIIDGLSVKYLKFFGLWKVINDYRIAGKRNAIIKFTVLISFVLAVPYVLFQYLSYSYIKVDLQKATFLNLYPLPALQMCCRILVFWFRMDRQCRLYNLLKKDFLYIPKDKREVIGAVYRKISKTSNICCTASMIVNFSIIGLYILNPGISVDYILYHTGQMDAVTTGRKKILGGWYPLPMAETPYYEIIFAYEATCVTWAGILLAVYFCLFFQVLICLYAQFTALGVHVSTLEANCNQRRYDPEHDSRMFKELNQILRDHQKLLSLSVPGSNSEESAVFVLSHKIVQHGTVINESV</sequence>
<keyword evidence="7 10" id="KW-0472">Membrane</keyword>
<dbReference type="GO" id="GO:0004984">
    <property type="term" value="F:olfactory receptor activity"/>
    <property type="evidence" value="ECO:0007669"/>
    <property type="project" value="InterPro"/>
</dbReference>
<evidence type="ECO:0000256" key="3">
    <source>
        <dbReference type="ARBA" id="ARBA00022606"/>
    </source>
</evidence>
<dbReference type="PANTHER" id="PTHR21137">
    <property type="entry name" value="ODORANT RECEPTOR"/>
    <property type="match status" value="1"/>
</dbReference>
<feature type="transmembrane region" description="Helical" evidence="10">
    <location>
        <begin position="53"/>
        <end position="72"/>
    </location>
</feature>
<keyword evidence="8" id="KW-0675">Receptor</keyword>
<name>A0A9P0HRI4_NEZVI</name>
<keyword evidence="9" id="KW-0807">Transducer</keyword>
<gene>
    <name evidence="11" type="ORF">NEZAVI_LOCUS14770</name>
</gene>
<keyword evidence="3" id="KW-0716">Sensory transduction</keyword>
<dbReference type="EMBL" id="OV725083">
    <property type="protein sequence ID" value="CAH1406936.1"/>
    <property type="molecule type" value="Genomic_DNA"/>
</dbReference>
<dbReference type="AlphaFoldDB" id="A0A9P0HRI4"/>
<evidence type="ECO:0000256" key="2">
    <source>
        <dbReference type="ARBA" id="ARBA00022475"/>
    </source>
</evidence>
<dbReference type="PANTHER" id="PTHR21137:SF35">
    <property type="entry name" value="ODORANT RECEPTOR 19A-RELATED"/>
    <property type="match status" value="1"/>
</dbReference>
<evidence type="ECO:0000313" key="11">
    <source>
        <dbReference type="EMBL" id="CAH1406936.1"/>
    </source>
</evidence>
<dbReference type="Proteomes" id="UP001152798">
    <property type="component" value="Chromosome 7"/>
</dbReference>
<evidence type="ECO:0000256" key="9">
    <source>
        <dbReference type="ARBA" id="ARBA00023224"/>
    </source>
</evidence>
<keyword evidence="4 10" id="KW-0812">Transmembrane</keyword>
<feature type="transmembrane region" description="Helical" evidence="10">
    <location>
        <begin position="92"/>
        <end position="109"/>
    </location>
</feature>
<dbReference type="OrthoDB" id="6621878at2759"/>
<evidence type="ECO:0000256" key="1">
    <source>
        <dbReference type="ARBA" id="ARBA00004651"/>
    </source>
</evidence>
<dbReference type="Pfam" id="PF02949">
    <property type="entry name" value="7tm_6"/>
    <property type="match status" value="1"/>
</dbReference>
<dbReference type="GO" id="GO:0005886">
    <property type="term" value="C:plasma membrane"/>
    <property type="evidence" value="ECO:0007669"/>
    <property type="project" value="UniProtKB-SubCell"/>
</dbReference>
<dbReference type="InterPro" id="IPR004117">
    <property type="entry name" value="7tm6_olfct_rcpt"/>
</dbReference>
<feature type="transmembrane region" description="Helical" evidence="10">
    <location>
        <begin position="221"/>
        <end position="242"/>
    </location>
</feature>
<evidence type="ECO:0000256" key="8">
    <source>
        <dbReference type="ARBA" id="ARBA00023170"/>
    </source>
</evidence>
<comment type="subcellular location">
    <subcellularLocation>
        <location evidence="1">Cell membrane</location>
        <topology evidence="1">Multi-pass membrane protein</topology>
    </subcellularLocation>
</comment>
<dbReference type="GO" id="GO:0007165">
    <property type="term" value="P:signal transduction"/>
    <property type="evidence" value="ECO:0007669"/>
    <property type="project" value="UniProtKB-KW"/>
</dbReference>
<protein>
    <recommendedName>
        <fullName evidence="13">Odorant receptor</fullName>
    </recommendedName>
</protein>
<keyword evidence="2" id="KW-1003">Cell membrane</keyword>
<dbReference type="GO" id="GO:0005549">
    <property type="term" value="F:odorant binding"/>
    <property type="evidence" value="ECO:0007669"/>
    <property type="project" value="InterPro"/>
</dbReference>
<keyword evidence="12" id="KW-1185">Reference proteome</keyword>
<accession>A0A9P0HRI4</accession>
<evidence type="ECO:0000256" key="6">
    <source>
        <dbReference type="ARBA" id="ARBA00022989"/>
    </source>
</evidence>
<reference evidence="11" key="1">
    <citation type="submission" date="2022-01" db="EMBL/GenBank/DDBJ databases">
        <authorList>
            <person name="King R."/>
        </authorList>
    </citation>
    <scope>NUCLEOTIDE SEQUENCE</scope>
</reference>
<proteinExistence type="predicted"/>
<keyword evidence="6 10" id="KW-1133">Transmembrane helix</keyword>